<proteinExistence type="predicted"/>
<dbReference type="KEGG" id="panc:E2636_17125"/>
<keyword evidence="2" id="KW-1185">Reference proteome</keyword>
<dbReference type="Proteomes" id="UP000294292">
    <property type="component" value="Chromosome"/>
</dbReference>
<evidence type="ECO:0000313" key="1">
    <source>
        <dbReference type="EMBL" id="QBP42753.1"/>
    </source>
</evidence>
<evidence type="ECO:0008006" key="3">
    <source>
        <dbReference type="Google" id="ProtNLM"/>
    </source>
</evidence>
<evidence type="ECO:0000313" key="2">
    <source>
        <dbReference type="Proteomes" id="UP000294292"/>
    </source>
</evidence>
<sequence length="98" mass="11441">MTKETQHTILIYMEVERKIDFYYKLQKITTYHELTVTPTAVITAKAEYTLNSVLDVSYKPFSSQTGILYLHTNQGVFPFYINSSPQKFIDTFRSFKIG</sequence>
<name>A0A4P7A209_9BACL</name>
<reference evidence="1 2" key="1">
    <citation type="submission" date="2019-03" db="EMBL/GenBank/DDBJ databases">
        <title>Complete genome sequence of Paenisporosarcina antarctica CGMCC 1.6503T.</title>
        <authorList>
            <person name="Rong J.-C."/>
            <person name="Chi N.-Y."/>
            <person name="Zhang Q.-F."/>
        </authorList>
    </citation>
    <scope>NUCLEOTIDE SEQUENCE [LARGE SCALE GENOMIC DNA]</scope>
    <source>
        <strain evidence="1 2">CGMCC 1.6503</strain>
    </source>
</reference>
<protein>
    <recommendedName>
        <fullName evidence="3">Bacterial Pleckstrin homology domain-containing protein</fullName>
    </recommendedName>
</protein>
<dbReference type="RefSeq" id="WP_134211428.1">
    <property type="nucleotide sequence ID" value="NZ_CP038015.1"/>
</dbReference>
<accession>A0A4P7A209</accession>
<gene>
    <name evidence="1" type="ORF">E2636_17125</name>
</gene>
<dbReference type="AlphaFoldDB" id="A0A4P7A209"/>
<dbReference type="EMBL" id="CP038015">
    <property type="protein sequence ID" value="QBP42753.1"/>
    <property type="molecule type" value="Genomic_DNA"/>
</dbReference>
<dbReference type="OrthoDB" id="2691759at2"/>
<organism evidence="1 2">
    <name type="scientific">Paenisporosarcina antarctica</name>
    <dbReference type="NCBI Taxonomy" id="417367"/>
    <lineage>
        <taxon>Bacteria</taxon>
        <taxon>Bacillati</taxon>
        <taxon>Bacillota</taxon>
        <taxon>Bacilli</taxon>
        <taxon>Bacillales</taxon>
        <taxon>Caryophanaceae</taxon>
        <taxon>Paenisporosarcina</taxon>
    </lineage>
</organism>